<name>A0A5C7EJ32_9PROT</name>
<reference evidence="3 4" key="1">
    <citation type="submission" date="2019-08" db="EMBL/GenBank/DDBJ databases">
        <title>Pelomicrobium methylotrophicum gen. nov., sp. nov. a moderately thermophilic, facultatively anaerobic, lithoautotrophic and methylotrophic bacterium isolated from a terrestrial mud volcano.</title>
        <authorList>
            <person name="Slobodkina G.B."/>
            <person name="Merkel A.Y."/>
            <person name="Slobodkin A.I."/>
        </authorList>
    </citation>
    <scope>NUCLEOTIDE SEQUENCE [LARGE SCALE GENOMIC DNA]</scope>
    <source>
        <strain evidence="3 4">SM250</strain>
    </source>
</reference>
<evidence type="ECO:0000313" key="4">
    <source>
        <dbReference type="Proteomes" id="UP000321201"/>
    </source>
</evidence>
<evidence type="ECO:0000313" key="3">
    <source>
        <dbReference type="EMBL" id="TXF11385.1"/>
    </source>
</evidence>
<dbReference type="AlphaFoldDB" id="A0A5C7EJ32"/>
<feature type="domain" description="Barstar (barnase inhibitor)" evidence="2">
    <location>
        <begin position="36"/>
        <end position="130"/>
    </location>
</feature>
<dbReference type="CDD" id="cd05141">
    <property type="entry name" value="Barstar_evA4336-like"/>
    <property type="match status" value="1"/>
</dbReference>
<evidence type="ECO:0000256" key="1">
    <source>
        <dbReference type="ARBA" id="ARBA00006845"/>
    </source>
</evidence>
<accession>A0A5C7EJ32</accession>
<comment type="caution">
    <text evidence="3">The sequence shown here is derived from an EMBL/GenBank/DDBJ whole genome shotgun (WGS) entry which is preliminary data.</text>
</comment>
<dbReference type="Proteomes" id="UP000321201">
    <property type="component" value="Unassembled WGS sequence"/>
</dbReference>
<proteinExistence type="inferred from homology"/>
<comment type="similarity">
    <text evidence="1">Belongs to the barstar family.</text>
</comment>
<dbReference type="InParanoid" id="A0A5C7EJ32"/>
<evidence type="ECO:0000259" key="2">
    <source>
        <dbReference type="Pfam" id="PF01337"/>
    </source>
</evidence>
<sequence length="145" mass="15838">MSPPDLTRAEASGVYRVADPEALSRLLAAARRRRHRVCVLDLSGVTTKEECLRRAAATFDFPSYFGGNWDAFDECVNDLGWLPARGYVIRVVEPSGFAQNAPQEFATLISILHDAAAQWKSAGIPFIVLVEDAGNSTFSPQISPI</sequence>
<dbReference type="Gene3D" id="3.30.370.10">
    <property type="entry name" value="Barstar-like"/>
    <property type="match status" value="1"/>
</dbReference>
<dbReference type="InterPro" id="IPR000468">
    <property type="entry name" value="Barstar"/>
</dbReference>
<protein>
    <submittedName>
        <fullName evidence="3">Barstar family protein</fullName>
    </submittedName>
</protein>
<dbReference type="InterPro" id="IPR035905">
    <property type="entry name" value="Barstar-like_sf"/>
</dbReference>
<dbReference type="EMBL" id="VPFL01000014">
    <property type="protein sequence ID" value="TXF11385.1"/>
    <property type="molecule type" value="Genomic_DNA"/>
</dbReference>
<dbReference type="OrthoDB" id="7575400at2"/>
<gene>
    <name evidence="3" type="ORF">FR698_10825</name>
</gene>
<keyword evidence="4" id="KW-1185">Reference proteome</keyword>
<dbReference type="Pfam" id="PF01337">
    <property type="entry name" value="Barstar"/>
    <property type="match status" value="1"/>
</dbReference>
<dbReference type="SUPFAM" id="SSF52038">
    <property type="entry name" value="Barstar-related"/>
    <property type="match status" value="1"/>
</dbReference>
<organism evidence="3 4">
    <name type="scientific">Pelomicrobium methylotrophicum</name>
    <dbReference type="NCBI Taxonomy" id="2602750"/>
    <lineage>
        <taxon>Bacteria</taxon>
        <taxon>Pseudomonadati</taxon>
        <taxon>Pseudomonadota</taxon>
        <taxon>Hydrogenophilia</taxon>
        <taxon>Hydrogenophilia incertae sedis</taxon>
        <taxon>Pelomicrobium</taxon>
    </lineage>
</organism>
<dbReference type="RefSeq" id="WP_147800217.1">
    <property type="nucleotide sequence ID" value="NZ_VPFL01000014.1"/>
</dbReference>